<feature type="domain" description="ABC transmembrane type-1" evidence="7">
    <location>
        <begin position="1"/>
        <end position="96"/>
    </location>
</feature>
<dbReference type="PANTHER" id="PTHR43394">
    <property type="entry name" value="ATP-DEPENDENT PERMEASE MDL1, MITOCHONDRIAL"/>
    <property type="match status" value="1"/>
</dbReference>
<dbReference type="PROSITE" id="PS50893">
    <property type="entry name" value="ABC_TRANSPORTER_2"/>
    <property type="match status" value="1"/>
</dbReference>
<dbReference type="InterPro" id="IPR011527">
    <property type="entry name" value="ABC1_TM_dom"/>
</dbReference>
<gene>
    <name evidence="8" type="primary">Abcb1</name>
    <name evidence="8" type="ORF">CEXT_246121</name>
</gene>
<evidence type="ECO:0000256" key="3">
    <source>
        <dbReference type="ARBA" id="ARBA00022989"/>
    </source>
</evidence>
<dbReference type="Pfam" id="PF00005">
    <property type="entry name" value="ABC_tran"/>
    <property type="match status" value="1"/>
</dbReference>
<sequence>MLYIQNTVQATVSREEADAYGAAGTVAEEVLSSIRTVVAFGGEQKEIQRYEKCLAPARRKGIKRGFMTSIGSGLTWFCIFAGYALAFWYGVKLIVDDKDKENPEYTAGLKGISLSVKPGETVALTVNQWMWEKYVSGLRFYDAIEGCVSLVGQEPVLFSTTIAENIRYGKDNATIEEIQEAAKLANVHDFISNLPLKYETLVGDRGTQLSGGQKQRIAVARALIKNPKILLLDEATSALDTESEAIVQSALDQARKGRTTIIVAHRLSTIRNADRIYVLSDGLINEVGTHDELMERKQLYHQLVLSQMNEIDNMWEDNLEVSRIYKQQASVISSASIASSESALDCHRTLSSTCLDDATGLHYVFKGTDGDETSVPWMRLFKVSFYLNGHI</sequence>
<dbReference type="EMBL" id="BPLR01020998">
    <property type="protein sequence ID" value="GIX84755.1"/>
    <property type="molecule type" value="Genomic_DNA"/>
</dbReference>
<keyword evidence="3 5" id="KW-1133">Transmembrane helix</keyword>
<comment type="caution">
    <text evidence="8">The sequence shown here is derived from an EMBL/GenBank/DDBJ whole genome shotgun (WGS) entry which is preliminary data.</text>
</comment>
<dbReference type="PANTHER" id="PTHR43394:SF27">
    <property type="entry name" value="ATP-DEPENDENT TRANSLOCASE ABCB1-LIKE"/>
    <property type="match status" value="1"/>
</dbReference>
<feature type="transmembrane region" description="Helical" evidence="5">
    <location>
        <begin position="66"/>
        <end position="91"/>
    </location>
</feature>
<dbReference type="GO" id="GO:0005524">
    <property type="term" value="F:ATP binding"/>
    <property type="evidence" value="ECO:0007669"/>
    <property type="project" value="InterPro"/>
</dbReference>
<evidence type="ECO:0000313" key="9">
    <source>
        <dbReference type="Proteomes" id="UP001054945"/>
    </source>
</evidence>
<feature type="domain" description="ABC transporter" evidence="6">
    <location>
        <begin position="93"/>
        <end position="306"/>
    </location>
</feature>
<dbReference type="Gene3D" id="3.40.50.300">
    <property type="entry name" value="P-loop containing nucleotide triphosphate hydrolases"/>
    <property type="match status" value="1"/>
</dbReference>
<dbReference type="SUPFAM" id="SSF90123">
    <property type="entry name" value="ABC transporter transmembrane region"/>
    <property type="match status" value="1"/>
</dbReference>
<dbReference type="GO" id="GO:0015421">
    <property type="term" value="F:ABC-type oligopeptide transporter activity"/>
    <property type="evidence" value="ECO:0007669"/>
    <property type="project" value="TreeGrafter"/>
</dbReference>
<dbReference type="Pfam" id="PF00664">
    <property type="entry name" value="ABC_membrane"/>
    <property type="match status" value="1"/>
</dbReference>
<keyword evidence="4 5" id="KW-0472">Membrane</keyword>
<reference evidence="8 9" key="1">
    <citation type="submission" date="2021-06" db="EMBL/GenBank/DDBJ databases">
        <title>Caerostris extrusa draft genome.</title>
        <authorList>
            <person name="Kono N."/>
            <person name="Arakawa K."/>
        </authorList>
    </citation>
    <scope>NUCLEOTIDE SEQUENCE [LARGE SCALE GENOMIC DNA]</scope>
</reference>
<organism evidence="8 9">
    <name type="scientific">Caerostris extrusa</name>
    <name type="common">Bark spider</name>
    <name type="synonym">Caerostris bankana</name>
    <dbReference type="NCBI Taxonomy" id="172846"/>
    <lineage>
        <taxon>Eukaryota</taxon>
        <taxon>Metazoa</taxon>
        <taxon>Ecdysozoa</taxon>
        <taxon>Arthropoda</taxon>
        <taxon>Chelicerata</taxon>
        <taxon>Arachnida</taxon>
        <taxon>Araneae</taxon>
        <taxon>Araneomorphae</taxon>
        <taxon>Entelegynae</taxon>
        <taxon>Araneoidea</taxon>
        <taxon>Araneidae</taxon>
        <taxon>Caerostris</taxon>
    </lineage>
</organism>
<name>A0AAV4NLX4_CAEEX</name>
<dbReference type="GO" id="GO:0005743">
    <property type="term" value="C:mitochondrial inner membrane"/>
    <property type="evidence" value="ECO:0007669"/>
    <property type="project" value="TreeGrafter"/>
</dbReference>
<proteinExistence type="predicted"/>
<dbReference type="GO" id="GO:0016887">
    <property type="term" value="F:ATP hydrolysis activity"/>
    <property type="evidence" value="ECO:0007669"/>
    <property type="project" value="InterPro"/>
</dbReference>
<evidence type="ECO:0000256" key="1">
    <source>
        <dbReference type="ARBA" id="ARBA00004141"/>
    </source>
</evidence>
<dbReference type="InterPro" id="IPR003439">
    <property type="entry name" value="ABC_transporter-like_ATP-bd"/>
</dbReference>
<dbReference type="InterPro" id="IPR036640">
    <property type="entry name" value="ABC1_TM_sf"/>
</dbReference>
<dbReference type="Gene3D" id="1.20.1560.10">
    <property type="entry name" value="ABC transporter type 1, transmembrane domain"/>
    <property type="match status" value="2"/>
</dbReference>
<dbReference type="GO" id="GO:0090374">
    <property type="term" value="P:oligopeptide export from mitochondrion"/>
    <property type="evidence" value="ECO:0007669"/>
    <property type="project" value="TreeGrafter"/>
</dbReference>
<evidence type="ECO:0000256" key="4">
    <source>
        <dbReference type="ARBA" id="ARBA00023136"/>
    </source>
</evidence>
<accession>A0AAV4NLX4</accession>
<dbReference type="PROSITE" id="PS00211">
    <property type="entry name" value="ABC_TRANSPORTER_1"/>
    <property type="match status" value="1"/>
</dbReference>
<dbReference type="InterPro" id="IPR017871">
    <property type="entry name" value="ABC_transporter-like_CS"/>
</dbReference>
<evidence type="ECO:0000259" key="6">
    <source>
        <dbReference type="PROSITE" id="PS50893"/>
    </source>
</evidence>
<evidence type="ECO:0000256" key="5">
    <source>
        <dbReference type="SAM" id="Phobius"/>
    </source>
</evidence>
<dbReference type="AlphaFoldDB" id="A0AAV4NLX4"/>
<dbReference type="InterPro" id="IPR027417">
    <property type="entry name" value="P-loop_NTPase"/>
</dbReference>
<dbReference type="InterPro" id="IPR039421">
    <property type="entry name" value="Type_1_exporter"/>
</dbReference>
<dbReference type="PROSITE" id="PS50929">
    <property type="entry name" value="ABC_TM1F"/>
    <property type="match status" value="1"/>
</dbReference>
<comment type="subcellular location">
    <subcellularLocation>
        <location evidence="1">Membrane</location>
        <topology evidence="1">Multi-pass membrane protein</topology>
    </subcellularLocation>
</comment>
<evidence type="ECO:0000259" key="7">
    <source>
        <dbReference type="PROSITE" id="PS50929"/>
    </source>
</evidence>
<dbReference type="SUPFAM" id="SSF52540">
    <property type="entry name" value="P-loop containing nucleoside triphosphate hydrolases"/>
    <property type="match status" value="1"/>
</dbReference>
<keyword evidence="9" id="KW-1185">Reference proteome</keyword>
<protein>
    <submittedName>
        <fullName evidence="8">ATP-dependent translocase ABCB1</fullName>
    </submittedName>
</protein>
<keyword evidence="2 5" id="KW-0812">Transmembrane</keyword>
<evidence type="ECO:0000256" key="2">
    <source>
        <dbReference type="ARBA" id="ARBA00022692"/>
    </source>
</evidence>
<dbReference type="Proteomes" id="UP001054945">
    <property type="component" value="Unassembled WGS sequence"/>
</dbReference>
<evidence type="ECO:0000313" key="8">
    <source>
        <dbReference type="EMBL" id="GIX84755.1"/>
    </source>
</evidence>
<dbReference type="FunFam" id="3.40.50.300:FF:002695">
    <property type="entry name" value="ABC multidrug transporter, putative"/>
    <property type="match status" value="1"/>
</dbReference>